<accession>A0A1F5EC51</accession>
<proteinExistence type="predicted"/>
<sequence length="931" mass="100375">MLKRNPELIGITFLTLALIAGVVSGAIIRRDKISPIGVGYHNPTLVNLSAAQVDRATPAVRLINSLTDSSQSPCYDSYHPTEPCDQQTSDVPLELRRNADTGDVLPSQFFRFQGKFSYTEGLGDNWKPVSSLGMRPAGLPGPTQLSVLNSYIYNGRACFNTWGNPDPVQGRPVEFGGTRCSSGSSSTAFDYTGYPPASPPPEMTTSTVPSYQADGAAVNAQANWVQPSSPSCLQTRWPQFPGGCYAPTEIARDYNYWQNINVTNWRLAQRFFSTALFKGDIYAATFSHGNFARKVTPTAQSLGFQIWQHHGAANNPNSWTPTSTAWKKVVTGGSGNRNNEGVFYMFVNNDILFASVYNSSVTNTATKLMYSSNGTNWNTLTVPQASSSQSYVSGSVLWQGKLFLNVTGDGLFRVENPTSAPSSWTWTKITSVGGGYSNSIVVNTISGVETLFFVGVKNNKPGIYKITRPSCSNSRCVKKSRTGISPVETLQKAGNSVYAGLGLWFMPRGSPDTYGELPRAARVMCFGECSPNVFVPKITIKLPPRLIFKPDQLLFEDEKWRFDLSDSNNPVEVHQSGPNDYVANIILKDQGDGDNRGKYYEVTITGFDSREEEYNYRLTLVPSASGSDIANIGSYLEQSGAHENVYLGSGECAGGLQEYICFNTDVIVEVPEILENGAPLPISLGPPMREKISVADIRVGGNVLAPGEIADFEISDSAVVVGGSINIRGNPAKLPNYSSSEINWSSVRSILQASFDKGFAAGTAVGGNYTGAVWHLNSATNDPLNLQRSTYSTPPEGKVWKVAGNLTLNNSVQFDGIGSIVVDGNVTVRGDIGCTKAKLAIIASGTITFETPANHTETVECGAYVALGGSITFGDAYEGDVKGIFVARSSIDLPSRVPLTHSYSIDYDADLAANPPGLLRDILQIVFGAKS</sequence>
<evidence type="ECO:0000313" key="2">
    <source>
        <dbReference type="Proteomes" id="UP000177481"/>
    </source>
</evidence>
<dbReference type="Proteomes" id="UP000177481">
    <property type="component" value="Unassembled WGS sequence"/>
</dbReference>
<dbReference type="STRING" id="1797471.A3A71_02700"/>
<evidence type="ECO:0000313" key="1">
    <source>
        <dbReference type="EMBL" id="OGD64931.1"/>
    </source>
</evidence>
<protein>
    <submittedName>
        <fullName evidence="1">Uncharacterized protein</fullName>
    </submittedName>
</protein>
<dbReference type="EMBL" id="MEZX01000002">
    <property type="protein sequence ID" value="OGD64931.1"/>
    <property type="molecule type" value="Genomic_DNA"/>
</dbReference>
<dbReference type="AlphaFoldDB" id="A0A1F5EC51"/>
<gene>
    <name evidence="1" type="ORF">A3A71_02700</name>
</gene>
<reference evidence="1 2" key="1">
    <citation type="journal article" date="2016" name="Nat. Commun.">
        <title>Thousands of microbial genomes shed light on interconnected biogeochemical processes in an aquifer system.</title>
        <authorList>
            <person name="Anantharaman K."/>
            <person name="Brown C.T."/>
            <person name="Hug L.A."/>
            <person name="Sharon I."/>
            <person name="Castelle C.J."/>
            <person name="Probst A.J."/>
            <person name="Thomas B.C."/>
            <person name="Singh A."/>
            <person name="Wilkins M.J."/>
            <person name="Karaoz U."/>
            <person name="Brodie E.L."/>
            <person name="Williams K.H."/>
            <person name="Hubbard S.S."/>
            <person name="Banfield J.F."/>
        </authorList>
    </citation>
    <scope>NUCLEOTIDE SEQUENCE [LARGE SCALE GENOMIC DNA]</scope>
</reference>
<name>A0A1F5EC51_9BACT</name>
<comment type="caution">
    <text evidence="1">The sequence shown here is derived from an EMBL/GenBank/DDBJ whole genome shotgun (WGS) entry which is preliminary data.</text>
</comment>
<organism evidence="1 2">
    <name type="scientific">Candidatus Berkelbacteria bacterium RIFCSPLOWO2_01_FULL_50_28</name>
    <dbReference type="NCBI Taxonomy" id="1797471"/>
    <lineage>
        <taxon>Bacteria</taxon>
        <taxon>Candidatus Berkelbacteria</taxon>
    </lineage>
</organism>